<dbReference type="Proteomes" id="UP000245369">
    <property type="component" value="Chromosome"/>
</dbReference>
<evidence type="ECO:0000313" key="1">
    <source>
        <dbReference type="EMBL" id="AWN20398.1"/>
    </source>
</evidence>
<dbReference type="SUPFAM" id="SSF158745">
    <property type="entry name" value="LanC-like"/>
    <property type="match status" value="1"/>
</dbReference>
<evidence type="ECO:0008006" key="3">
    <source>
        <dbReference type="Google" id="ProtNLM"/>
    </source>
</evidence>
<accession>A0ABN5LPM0</accession>
<dbReference type="Gene3D" id="1.50.10.20">
    <property type="match status" value="1"/>
</dbReference>
<organism evidence="1 2">
    <name type="scientific">Streptococcus sobrinus</name>
    <dbReference type="NCBI Taxonomy" id="1310"/>
    <lineage>
        <taxon>Bacteria</taxon>
        <taxon>Bacillati</taxon>
        <taxon>Bacillota</taxon>
        <taxon>Bacilli</taxon>
        <taxon>Lactobacillales</taxon>
        <taxon>Streptococcaceae</taxon>
        <taxon>Streptococcus</taxon>
    </lineage>
</organism>
<evidence type="ECO:0000313" key="2">
    <source>
        <dbReference type="Proteomes" id="UP000245369"/>
    </source>
</evidence>
<dbReference type="EMBL" id="CP029490">
    <property type="protein sequence ID" value="AWN20398.1"/>
    <property type="molecule type" value="Genomic_DNA"/>
</dbReference>
<name>A0ABN5LPM0_9STRE</name>
<dbReference type="RefSeq" id="WP_028798368.1">
    <property type="nucleotide sequence ID" value="NZ_CP029490.1"/>
</dbReference>
<dbReference type="InterPro" id="IPR007822">
    <property type="entry name" value="LANC-like"/>
</dbReference>
<gene>
    <name evidence="1" type="ORF">DK182_03145</name>
</gene>
<protein>
    <recommendedName>
        <fullName evidence="3">Lanthionine synthetase C-like protein</fullName>
    </recommendedName>
</protein>
<keyword evidence="2" id="KW-1185">Reference proteome</keyword>
<sequence>MPESIYLRTALEAANYLEELEIQENGGIYWDISQAFKGEWRYYDSISLYAGSSGIIKFFLDLYESTGDNIYYEKAIKAGFHILNRLDQDDHLDKAFSKYARTTGLGGLAFILDELYDKSDDSRFFNAVKTILNKIVLDSQETGAWSEQIGIVADSGTALLLLKLADKYEITQAKSVLVRFGDYILSKRQVDSEGQIYYVGLNLDYVGGPHGKFNTGFPLGPGGVAYTLLKLWEHTGERRFLEGANGIDDFYKHYSIDKEKLLLPHYLPDDDEHICYVGYCGGPVGVARYFYQAYLTTKNK</sequence>
<reference evidence="1 2" key="1">
    <citation type="submission" date="2018-05" db="EMBL/GenBank/DDBJ databases">
        <title>Complete genome sequences of Streptococcus sobrinus.</title>
        <authorList>
            <person name="Sales M."/>
            <person name="Jensen P.A."/>
        </authorList>
    </citation>
    <scope>NUCLEOTIDE SEQUENCE [LARGE SCALE GENOMIC DNA]</scope>
    <source>
        <strain evidence="1 2">SL1</strain>
    </source>
</reference>
<dbReference type="Pfam" id="PF05147">
    <property type="entry name" value="LANC_like"/>
    <property type="match status" value="1"/>
</dbReference>
<dbReference type="GeneID" id="93923511"/>
<proteinExistence type="predicted"/>